<evidence type="ECO:0000256" key="2">
    <source>
        <dbReference type="ARBA" id="ARBA00022528"/>
    </source>
</evidence>
<dbReference type="InterPro" id="IPR001305">
    <property type="entry name" value="HSP_DnaJ_Cys-rich_dom"/>
</dbReference>
<dbReference type="FunFam" id="2.60.260.20:FF:000005">
    <property type="entry name" value="Chaperone protein dnaJ 1, mitochondrial"/>
    <property type="match status" value="1"/>
</dbReference>
<comment type="similarity">
    <text evidence="10">Belongs to the DnaJ family.</text>
</comment>
<sequence length="758" mass="83964">MASCFSYVSSRNKCYQHSFSRAGLRSSTSDLGEGTVVHCWVPQTHLDSKPTLLLLHGIGANAMWQWNKFIDKFIPRFNVYVPDLIFFGDSHTTRLDRSESFQASCVMKAMDGHGVQTMTVAGLSYGGFVAYSMAAQFKERVDRVVLISAGVALEEKDMEEGMFQVNNTEEAAEVLFPQTPSMLRRLLQLTFYRPPIWIPSCFAKDYIHVMCGDYLQERRELVETLHKGRRFENLPKITQPTLMIWGEEDQVFPVELAYRLQRYLGEDRAELVLLKKTGHAVNEERPREMCKYMKSYLFTDETIPPNANRSEMALIQFGSSSVAQWGILRPQFAVKASYYPSRLESHQDNNSFSQINCLGASRSSMFSNGSLPFLSLPGQSRNTHSRRGARFTVRADTDFYSVLGVSKNSTKAEIKSAYRKLARSYHPDVNKDAGAEDKFKEISNAYEILSDDEKRSLYDRYGEAGVKGAGMGGMGDYSNPFDLFESLFEGMGGMGGGMGNSRGSRSRAMDGEDEYYSLILDFKEAVFGIEKEIEISRLESCGTCNGSGAKAGTKPTKCKTCGGQGQVVASTRTPLGVFQQVMTCSPCNGTGEISKPCSACSGDGRLRRTKRISLKVPAGVDSGSRLRVRGEGNAGKRGGSSGDLFAVIEVIPDPILKRDDTNILYTCKISYVDAILGTTLKVPTVDGMVDLKVPAGTQPSTTLVMAKKGVPVLNKSKMRGDQLVRVQVEIPKRLSKEEKVLVEELADMSKNKVANSRR</sequence>
<evidence type="ECO:0000256" key="1">
    <source>
        <dbReference type="ARBA" id="ARBA00004229"/>
    </source>
</evidence>
<dbReference type="GO" id="GO:0031072">
    <property type="term" value="F:heat shock protein binding"/>
    <property type="evidence" value="ECO:0007669"/>
    <property type="project" value="InterPro"/>
</dbReference>
<proteinExistence type="inferred from homology"/>
<dbReference type="GO" id="GO:0009408">
    <property type="term" value="P:response to heat"/>
    <property type="evidence" value="ECO:0007669"/>
    <property type="project" value="InterPro"/>
</dbReference>
<dbReference type="EMBL" id="CACVBM020000555">
    <property type="protein sequence ID" value="CAA7020527.1"/>
    <property type="molecule type" value="Genomic_DNA"/>
</dbReference>
<dbReference type="InterPro" id="IPR036869">
    <property type="entry name" value="J_dom_sf"/>
</dbReference>
<dbReference type="InterPro" id="IPR002939">
    <property type="entry name" value="DnaJ_C"/>
</dbReference>
<dbReference type="Pfam" id="PF00684">
    <property type="entry name" value="DnaJ_CXXCXGXG"/>
    <property type="match status" value="1"/>
</dbReference>
<dbReference type="Gene3D" id="2.10.230.10">
    <property type="entry name" value="Heat shock protein DnaJ, cysteine-rich domain"/>
    <property type="match status" value="1"/>
</dbReference>
<dbReference type="Proteomes" id="UP000467841">
    <property type="component" value="Unassembled WGS sequence"/>
</dbReference>
<feature type="zinc finger region" description="CR-type" evidence="11">
    <location>
        <begin position="528"/>
        <end position="609"/>
    </location>
</feature>
<evidence type="ECO:0008006" key="16">
    <source>
        <dbReference type="Google" id="ProtNLM"/>
    </source>
</evidence>
<dbReference type="Pfam" id="PF00226">
    <property type="entry name" value="DnaJ"/>
    <property type="match status" value="1"/>
</dbReference>
<dbReference type="Gene3D" id="2.60.260.20">
    <property type="entry name" value="Urease metallochaperone UreE, N-terminal domain"/>
    <property type="match status" value="2"/>
</dbReference>
<evidence type="ECO:0000313" key="14">
    <source>
        <dbReference type="EMBL" id="CAA7020527.1"/>
    </source>
</evidence>
<keyword evidence="9" id="KW-0143">Chaperone</keyword>
<dbReference type="Gene3D" id="1.10.287.110">
    <property type="entry name" value="DnaJ domain"/>
    <property type="match status" value="1"/>
</dbReference>
<dbReference type="PROSITE" id="PS50076">
    <property type="entry name" value="DNAJ_2"/>
    <property type="match status" value="1"/>
</dbReference>
<evidence type="ECO:0000256" key="7">
    <source>
        <dbReference type="ARBA" id="ARBA00022833"/>
    </source>
</evidence>
<keyword evidence="4 11" id="KW-0479">Metal-binding</keyword>
<dbReference type="FunFam" id="2.10.230.10:FF:000002">
    <property type="entry name" value="Molecular chaperone DnaJ"/>
    <property type="match status" value="1"/>
</dbReference>
<dbReference type="SMART" id="SM00271">
    <property type="entry name" value="DnaJ"/>
    <property type="match status" value="1"/>
</dbReference>
<comment type="subcellular location">
    <subcellularLocation>
        <location evidence="1">Plastid</location>
        <location evidence="1">Chloroplast</location>
    </subcellularLocation>
</comment>
<gene>
    <name evidence="14" type="ORF">MERR_LOCUS7762</name>
</gene>
<dbReference type="InterPro" id="IPR018253">
    <property type="entry name" value="DnaJ_domain_CS"/>
</dbReference>
<dbReference type="PROSITE" id="PS51188">
    <property type="entry name" value="ZF_CR"/>
    <property type="match status" value="1"/>
</dbReference>
<dbReference type="PROSITE" id="PS00636">
    <property type="entry name" value="DNAJ_1"/>
    <property type="match status" value="1"/>
</dbReference>
<name>A0A6D2I0V1_9BRAS</name>
<dbReference type="InterPro" id="IPR029058">
    <property type="entry name" value="AB_hydrolase_fold"/>
</dbReference>
<dbReference type="SUPFAM" id="SSF53474">
    <property type="entry name" value="alpha/beta-Hydrolases"/>
    <property type="match status" value="1"/>
</dbReference>
<dbReference type="PRINTS" id="PR00111">
    <property type="entry name" value="ABHYDROLASE"/>
</dbReference>
<dbReference type="SUPFAM" id="SSF46565">
    <property type="entry name" value="Chaperone J-domain"/>
    <property type="match status" value="1"/>
</dbReference>
<dbReference type="Pfam" id="PF00561">
    <property type="entry name" value="Abhydrolase_1"/>
    <property type="match status" value="1"/>
</dbReference>
<evidence type="ECO:0000256" key="4">
    <source>
        <dbReference type="ARBA" id="ARBA00022723"/>
    </source>
</evidence>
<dbReference type="NCBIfam" id="NF008035">
    <property type="entry name" value="PRK10767.1"/>
    <property type="match status" value="1"/>
</dbReference>
<protein>
    <recommendedName>
        <fullName evidence="16">J domain-containing protein</fullName>
    </recommendedName>
</protein>
<evidence type="ECO:0000259" key="12">
    <source>
        <dbReference type="PROSITE" id="PS50076"/>
    </source>
</evidence>
<keyword evidence="6 11" id="KW-0863">Zinc-finger</keyword>
<dbReference type="SUPFAM" id="SSF49493">
    <property type="entry name" value="HSP40/DnaJ peptide-binding domain"/>
    <property type="match status" value="2"/>
</dbReference>
<keyword evidence="15" id="KW-1185">Reference proteome</keyword>
<organism evidence="14 15">
    <name type="scientific">Microthlaspi erraticum</name>
    <dbReference type="NCBI Taxonomy" id="1685480"/>
    <lineage>
        <taxon>Eukaryota</taxon>
        <taxon>Viridiplantae</taxon>
        <taxon>Streptophyta</taxon>
        <taxon>Embryophyta</taxon>
        <taxon>Tracheophyta</taxon>
        <taxon>Spermatophyta</taxon>
        <taxon>Magnoliopsida</taxon>
        <taxon>eudicotyledons</taxon>
        <taxon>Gunneridae</taxon>
        <taxon>Pentapetalae</taxon>
        <taxon>rosids</taxon>
        <taxon>malvids</taxon>
        <taxon>Brassicales</taxon>
        <taxon>Brassicaceae</taxon>
        <taxon>Coluteocarpeae</taxon>
        <taxon>Microthlaspi</taxon>
    </lineage>
</organism>
<keyword evidence="5" id="KW-0677">Repeat</keyword>
<dbReference type="GO" id="GO:0051082">
    <property type="term" value="F:unfolded protein binding"/>
    <property type="evidence" value="ECO:0007669"/>
    <property type="project" value="InterPro"/>
</dbReference>
<accession>A0A6D2I0V1</accession>
<evidence type="ECO:0000256" key="6">
    <source>
        <dbReference type="ARBA" id="ARBA00022771"/>
    </source>
</evidence>
<dbReference type="HAMAP" id="MF_01152">
    <property type="entry name" value="DnaJ"/>
    <property type="match status" value="1"/>
</dbReference>
<dbReference type="PANTHER" id="PTHR43096">
    <property type="entry name" value="DNAJ HOMOLOG 1, MITOCHONDRIAL-RELATED"/>
    <property type="match status" value="1"/>
</dbReference>
<dbReference type="InterPro" id="IPR012724">
    <property type="entry name" value="DnaJ"/>
</dbReference>
<reference evidence="14" key="1">
    <citation type="submission" date="2020-01" db="EMBL/GenBank/DDBJ databases">
        <authorList>
            <person name="Mishra B."/>
        </authorList>
    </citation>
    <scope>NUCLEOTIDE SEQUENCE [LARGE SCALE GENOMIC DNA]</scope>
</reference>
<feature type="domain" description="J" evidence="12">
    <location>
        <begin position="398"/>
        <end position="462"/>
    </location>
</feature>
<evidence type="ECO:0000256" key="8">
    <source>
        <dbReference type="ARBA" id="ARBA00022946"/>
    </source>
</evidence>
<dbReference type="FunFam" id="1.10.287.110:FF:000037">
    <property type="entry name" value="Chaperone protein dnaJ A6 chloroplastic"/>
    <property type="match status" value="1"/>
</dbReference>
<dbReference type="InterPro" id="IPR001623">
    <property type="entry name" value="DnaJ_domain"/>
</dbReference>
<feature type="domain" description="CR-type" evidence="13">
    <location>
        <begin position="528"/>
        <end position="609"/>
    </location>
</feature>
<keyword evidence="8" id="KW-0809">Transit peptide</keyword>
<dbReference type="CDD" id="cd10719">
    <property type="entry name" value="DnaJ_zf"/>
    <property type="match status" value="1"/>
</dbReference>
<evidence type="ECO:0000256" key="5">
    <source>
        <dbReference type="ARBA" id="ARBA00022737"/>
    </source>
</evidence>
<dbReference type="InterPro" id="IPR036410">
    <property type="entry name" value="HSP_DnaJ_Cys-rich_dom_sf"/>
</dbReference>
<keyword evidence="7 11" id="KW-0862">Zinc</keyword>
<keyword evidence="3" id="KW-0934">Plastid</keyword>
<dbReference type="Gene3D" id="3.40.50.1820">
    <property type="entry name" value="alpha/beta hydrolase"/>
    <property type="match status" value="1"/>
</dbReference>
<evidence type="ECO:0000256" key="9">
    <source>
        <dbReference type="ARBA" id="ARBA00023186"/>
    </source>
</evidence>
<dbReference type="Pfam" id="PF01556">
    <property type="entry name" value="DnaJ_C"/>
    <property type="match status" value="1"/>
</dbReference>
<dbReference type="SUPFAM" id="SSF57938">
    <property type="entry name" value="DnaJ/Hsp40 cysteine-rich domain"/>
    <property type="match status" value="1"/>
</dbReference>
<dbReference type="AlphaFoldDB" id="A0A6D2I0V1"/>
<dbReference type="GO" id="GO:0008270">
    <property type="term" value="F:zinc ion binding"/>
    <property type="evidence" value="ECO:0007669"/>
    <property type="project" value="UniProtKB-KW"/>
</dbReference>
<dbReference type="CDD" id="cd06257">
    <property type="entry name" value="DnaJ"/>
    <property type="match status" value="1"/>
</dbReference>
<dbReference type="PANTHER" id="PTHR43096:SF42">
    <property type="entry name" value="J DOMAIN-CONTAINING PROTEIN"/>
    <property type="match status" value="1"/>
</dbReference>
<dbReference type="PRINTS" id="PR00625">
    <property type="entry name" value="JDOMAIN"/>
</dbReference>
<dbReference type="GO" id="GO:0009535">
    <property type="term" value="C:chloroplast thylakoid membrane"/>
    <property type="evidence" value="ECO:0007669"/>
    <property type="project" value="TreeGrafter"/>
</dbReference>
<dbReference type="FunFam" id="2.60.260.20:FF:000009">
    <property type="entry name" value="Putative Mitochondrial DnaJ chaperone"/>
    <property type="match status" value="1"/>
</dbReference>
<evidence type="ECO:0000313" key="15">
    <source>
        <dbReference type="Proteomes" id="UP000467841"/>
    </source>
</evidence>
<evidence type="ECO:0000256" key="3">
    <source>
        <dbReference type="ARBA" id="ARBA00022640"/>
    </source>
</evidence>
<dbReference type="InterPro" id="IPR000073">
    <property type="entry name" value="AB_hydrolase_1"/>
</dbReference>
<dbReference type="GO" id="GO:0005524">
    <property type="term" value="F:ATP binding"/>
    <property type="evidence" value="ECO:0007669"/>
    <property type="project" value="InterPro"/>
</dbReference>
<dbReference type="CDD" id="cd10747">
    <property type="entry name" value="DnaJ_C"/>
    <property type="match status" value="1"/>
</dbReference>
<evidence type="ECO:0000256" key="11">
    <source>
        <dbReference type="PROSITE-ProRule" id="PRU00546"/>
    </source>
</evidence>
<dbReference type="GO" id="GO:0042026">
    <property type="term" value="P:protein refolding"/>
    <property type="evidence" value="ECO:0007669"/>
    <property type="project" value="TreeGrafter"/>
</dbReference>
<evidence type="ECO:0000259" key="13">
    <source>
        <dbReference type="PROSITE" id="PS51188"/>
    </source>
</evidence>
<comment type="caution">
    <text evidence="14">The sequence shown here is derived from an EMBL/GenBank/DDBJ whole genome shotgun (WGS) entry which is preliminary data.</text>
</comment>
<evidence type="ECO:0000256" key="10">
    <source>
        <dbReference type="ARBA" id="ARBA00061004"/>
    </source>
</evidence>
<dbReference type="NCBIfam" id="TIGR02349">
    <property type="entry name" value="DnaJ_bact"/>
    <property type="match status" value="1"/>
</dbReference>
<dbReference type="OrthoDB" id="10256793at2759"/>
<dbReference type="InterPro" id="IPR008971">
    <property type="entry name" value="HSP40/DnaJ_pept-bd"/>
</dbReference>
<keyword evidence="2" id="KW-0150">Chloroplast</keyword>